<evidence type="ECO:0000313" key="2">
    <source>
        <dbReference type="EMBL" id="GFS32808.1"/>
    </source>
</evidence>
<evidence type="ECO:0000256" key="1">
    <source>
        <dbReference type="SAM" id="Phobius"/>
    </source>
</evidence>
<name>A0A7J0DD72_9ERIC</name>
<sequence>MARWNLGAVEEAQGNAVFILWVALVTLTLISAIVIFCADGAKDKAQATDTYGGTCTAAGCGATCGG</sequence>
<keyword evidence="1" id="KW-1133">Transmembrane helix</keyword>
<keyword evidence="1" id="KW-0472">Membrane</keyword>
<keyword evidence="1" id="KW-0812">Transmembrane</keyword>
<protein>
    <submittedName>
        <fullName evidence="2">Uncharacterized protein</fullName>
    </submittedName>
</protein>
<dbReference type="PANTHER" id="PTHR37199">
    <property type="entry name" value="TRANSMEMBRANE PROTEIN"/>
    <property type="match status" value="1"/>
</dbReference>
<dbReference type="AlphaFoldDB" id="A0A7J0DD72"/>
<feature type="transmembrane region" description="Helical" evidence="1">
    <location>
        <begin position="16"/>
        <end position="38"/>
    </location>
</feature>
<proteinExistence type="predicted"/>
<keyword evidence="3" id="KW-1185">Reference proteome</keyword>
<dbReference type="PANTHER" id="PTHR37199:SF5">
    <property type="entry name" value="TRANSMEMBRANE PROTEIN"/>
    <property type="match status" value="1"/>
</dbReference>
<dbReference type="Proteomes" id="UP000585474">
    <property type="component" value="Unassembled WGS sequence"/>
</dbReference>
<organism evidence="2 3">
    <name type="scientific">Actinidia rufa</name>
    <dbReference type="NCBI Taxonomy" id="165716"/>
    <lineage>
        <taxon>Eukaryota</taxon>
        <taxon>Viridiplantae</taxon>
        <taxon>Streptophyta</taxon>
        <taxon>Embryophyta</taxon>
        <taxon>Tracheophyta</taxon>
        <taxon>Spermatophyta</taxon>
        <taxon>Magnoliopsida</taxon>
        <taxon>eudicotyledons</taxon>
        <taxon>Gunneridae</taxon>
        <taxon>Pentapetalae</taxon>
        <taxon>asterids</taxon>
        <taxon>Ericales</taxon>
        <taxon>Actinidiaceae</taxon>
        <taxon>Actinidia</taxon>
    </lineage>
</organism>
<dbReference type="OrthoDB" id="1106094at2759"/>
<reference evidence="3" key="1">
    <citation type="submission" date="2019-07" db="EMBL/GenBank/DDBJ databases">
        <title>De Novo Assembly of kiwifruit Actinidia rufa.</title>
        <authorList>
            <person name="Sugita-Konishi S."/>
            <person name="Sato K."/>
            <person name="Mori E."/>
            <person name="Abe Y."/>
            <person name="Kisaki G."/>
            <person name="Hamano K."/>
            <person name="Suezawa K."/>
            <person name="Otani M."/>
            <person name="Fukuda T."/>
            <person name="Manabe T."/>
            <person name="Gomi K."/>
            <person name="Tabuchi M."/>
            <person name="Akimitsu K."/>
            <person name="Kataoka I."/>
        </authorList>
    </citation>
    <scope>NUCLEOTIDE SEQUENCE [LARGE SCALE GENOMIC DNA]</scope>
    <source>
        <strain evidence="3">cv. Fuchu</strain>
    </source>
</reference>
<accession>A0A7J0DD72</accession>
<comment type="caution">
    <text evidence="2">The sequence shown here is derived from an EMBL/GenBank/DDBJ whole genome shotgun (WGS) entry which is preliminary data.</text>
</comment>
<gene>
    <name evidence="2" type="ORF">Acr_00g0024810</name>
</gene>
<evidence type="ECO:0000313" key="3">
    <source>
        <dbReference type="Proteomes" id="UP000585474"/>
    </source>
</evidence>
<dbReference type="EMBL" id="BJWL01000172">
    <property type="protein sequence ID" value="GFS32808.1"/>
    <property type="molecule type" value="Genomic_DNA"/>
</dbReference>